<proteinExistence type="predicted"/>
<name>A0ACB8F2D1_9SAUR</name>
<dbReference type="EMBL" id="CM037618">
    <property type="protein sequence ID" value="KAH7999205.1"/>
    <property type="molecule type" value="Genomic_DNA"/>
</dbReference>
<organism evidence="1 2">
    <name type="scientific">Sphaerodactylus townsendi</name>
    <dbReference type="NCBI Taxonomy" id="933632"/>
    <lineage>
        <taxon>Eukaryota</taxon>
        <taxon>Metazoa</taxon>
        <taxon>Chordata</taxon>
        <taxon>Craniata</taxon>
        <taxon>Vertebrata</taxon>
        <taxon>Euteleostomi</taxon>
        <taxon>Lepidosauria</taxon>
        <taxon>Squamata</taxon>
        <taxon>Bifurcata</taxon>
        <taxon>Gekkota</taxon>
        <taxon>Sphaerodactylidae</taxon>
        <taxon>Sphaerodactylus</taxon>
    </lineage>
</organism>
<dbReference type="Proteomes" id="UP000827872">
    <property type="component" value="Linkage Group LG05"/>
</dbReference>
<accession>A0ACB8F2D1</accession>
<protein>
    <submittedName>
        <fullName evidence="1">Uncharacterized protein</fullName>
    </submittedName>
</protein>
<reference evidence="1" key="1">
    <citation type="submission" date="2021-08" db="EMBL/GenBank/DDBJ databases">
        <title>The first chromosome-level gecko genome reveals the dynamic sex chromosomes of Neotropical dwarf geckos (Sphaerodactylidae: Sphaerodactylus).</title>
        <authorList>
            <person name="Pinto B.J."/>
            <person name="Keating S.E."/>
            <person name="Gamble T."/>
        </authorList>
    </citation>
    <scope>NUCLEOTIDE SEQUENCE</scope>
    <source>
        <strain evidence="1">TG3544</strain>
    </source>
</reference>
<sequence length="69" mass="7519">MHLSMDGGKSYHPPHTHQQPASTLYGIPAFQSQIGMPSIENSALPASWWNSVPYLSAPYSAPSYLSDSQ</sequence>
<evidence type="ECO:0000313" key="1">
    <source>
        <dbReference type="EMBL" id="KAH7999205.1"/>
    </source>
</evidence>
<evidence type="ECO:0000313" key="2">
    <source>
        <dbReference type="Proteomes" id="UP000827872"/>
    </source>
</evidence>
<keyword evidence="2" id="KW-1185">Reference proteome</keyword>
<gene>
    <name evidence="1" type="ORF">K3G42_006484</name>
</gene>
<comment type="caution">
    <text evidence="1">The sequence shown here is derived from an EMBL/GenBank/DDBJ whole genome shotgun (WGS) entry which is preliminary data.</text>
</comment>